<accession>A0A8H7S9T2</accession>
<feature type="transmembrane region" description="Helical" evidence="1">
    <location>
        <begin position="196"/>
        <end position="213"/>
    </location>
</feature>
<evidence type="ECO:0000256" key="1">
    <source>
        <dbReference type="SAM" id="Phobius"/>
    </source>
</evidence>
<feature type="transmembrane region" description="Helical" evidence="1">
    <location>
        <begin position="431"/>
        <end position="452"/>
    </location>
</feature>
<reference evidence="2 3" key="1">
    <citation type="submission" date="2020-12" db="EMBL/GenBank/DDBJ databases">
        <title>Metabolic potential, ecology and presence of endohyphal bacteria is reflected in genomic diversity of Mucoromycotina.</title>
        <authorList>
            <person name="Muszewska A."/>
            <person name="Okrasinska A."/>
            <person name="Steczkiewicz K."/>
            <person name="Drgas O."/>
            <person name="Orlowska M."/>
            <person name="Perlinska-Lenart U."/>
            <person name="Aleksandrzak-Piekarczyk T."/>
            <person name="Szatraj K."/>
            <person name="Zielenkiewicz U."/>
            <person name="Pilsyk S."/>
            <person name="Malc E."/>
            <person name="Mieczkowski P."/>
            <person name="Kruszewska J.S."/>
            <person name="Biernat P."/>
            <person name="Pawlowska J."/>
        </authorList>
    </citation>
    <scope>NUCLEOTIDE SEQUENCE [LARGE SCALE GENOMIC DNA]</scope>
    <source>
        <strain evidence="2 3">CBS 142.35</strain>
    </source>
</reference>
<dbReference type="AlphaFoldDB" id="A0A8H7S9T2"/>
<feature type="transmembrane region" description="Helical" evidence="1">
    <location>
        <begin position="101"/>
        <end position="122"/>
    </location>
</feature>
<proteinExistence type="predicted"/>
<organism evidence="2 3">
    <name type="scientific">Circinella minor</name>
    <dbReference type="NCBI Taxonomy" id="1195481"/>
    <lineage>
        <taxon>Eukaryota</taxon>
        <taxon>Fungi</taxon>
        <taxon>Fungi incertae sedis</taxon>
        <taxon>Mucoromycota</taxon>
        <taxon>Mucoromycotina</taxon>
        <taxon>Mucoromycetes</taxon>
        <taxon>Mucorales</taxon>
        <taxon>Lichtheimiaceae</taxon>
        <taxon>Circinella</taxon>
    </lineage>
</organism>
<dbReference type="OrthoDB" id="291792at2759"/>
<gene>
    <name evidence="2" type="ORF">INT45_006737</name>
</gene>
<dbReference type="InterPro" id="IPR026749">
    <property type="entry name" value="Tmem135"/>
</dbReference>
<comment type="caution">
    <text evidence="2">The sequence shown here is derived from an EMBL/GenBank/DDBJ whole genome shotgun (WGS) entry which is preliminary data.</text>
</comment>
<dbReference type="EMBL" id="JAEPRB010000044">
    <property type="protein sequence ID" value="KAG2224337.1"/>
    <property type="molecule type" value="Genomic_DNA"/>
</dbReference>
<evidence type="ECO:0000313" key="3">
    <source>
        <dbReference type="Proteomes" id="UP000646827"/>
    </source>
</evidence>
<dbReference type="PANTHER" id="PTHR12459">
    <property type="entry name" value="TRANSMEMBRANE PROTEIN 135-RELATED"/>
    <property type="match status" value="1"/>
</dbReference>
<keyword evidence="1" id="KW-0812">Transmembrane</keyword>
<dbReference type="Proteomes" id="UP000646827">
    <property type="component" value="Unassembled WGS sequence"/>
</dbReference>
<dbReference type="PANTHER" id="PTHR12459:SF15">
    <property type="entry name" value="TRANSMEMBRANE PROTEIN 135"/>
    <property type="match status" value="1"/>
</dbReference>
<keyword evidence="3" id="KW-1185">Reference proteome</keyword>
<evidence type="ECO:0000313" key="2">
    <source>
        <dbReference type="EMBL" id="KAG2224337.1"/>
    </source>
</evidence>
<name>A0A8H7S9T2_9FUNG</name>
<feature type="transmembrane region" description="Helical" evidence="1">
    <location>
        <begin position="265"/>
        <end position="284"/>
    </location>
</feature>
<keyword evidence="1" id="KW-1133">Transmembrane helix</keyword>
<evidence type="ECO:0008006" key="4">
    <source>
        <dbReference type="Google" id="ProtNLM"/>
    </source>
</evidence>
<keyword evidence="1" id="KW-0472">Membrane</keyword>
<sequence length="548" mass="62189">MSTELPPLPESYYENFLESLAQIVSKLLTDRETETVLASIRSFQDKLKRLSSQNLTRLSLEATEAAKQRRETAARKGRQSTTSPYCHHEGKTCTQNCARGFLKAFAVGFSVKYLIGVLPALLMGKVFKRPSILKQLAGKDTAMFALFLSTFLSSYKGILCLLRRYSRSDRLNAFVAGSIAGASLLIDRDKRRRQSILLYLLTRAIQFTGAWLMKQWAISRKKRHNKELQEIKEKVDREGFAPGQPRQLVVKKSWEDHLAKFMQRWAGVGVMILANAQIIFAFLFHQETLPKAYDSFLLTHSGWKHDFGGMAAPLRQAIGDTVNRMATEKGSIRMPLNTTSREFIAENVSPNIATIIPPKIRHKFIMCALQHPLDPSCPRSKATLFRDEYLRALKLYVPLNVIMTAVFRSKQLTTQPTDVLSKFTYSCVRSAFFLAMYVSMGFATPCAVRPFIGKERPWIYLLPGAVGGAMTFLEARGRQLELGLYCLPRAIESWWMLAVKYGYARNIRNGDVALFMLAMGTLMTMYQNDKDTISSHYLSVMTRFFGHN</sequence>
<protein>
    <recommendedName>
        <fullName evidence="4">Transmembrane protein 135 N-terminal domain-containing protein</fullName>
    </recommendedName>
</protein>
<feature type="transmembrane region" description="Helical" evidence="1">
    <location>
        <begin position="142"/>
        <end position="162"/>
    </location>
</feature>